<dbReference type="OrthoDB" id="8550139at2"/>
<dbReference type="AlphaFoldDB" id="A0A2P8I139"/>
<organism evidence="1 2">
    <name type="scientific">Saccharothrix carnea</name>
    <dbReference type="NCBI Taxonomy" id="1280637"/>
    <lineage>
        <taxon>Bacteria</taxon>
        <taxon>Bacillati</taxon>
        <taxon>Actinomycetota</taxon>
        <taxon>Actinomycetes</taxon>
        <taxon>Pseudonocardiales</taxon>
        <taxon>Pseudonocardiaceae</taxon>
        <taxon>Saccharothrix</taxon>
    </lineage>
</organism>
<evidence type="ECO:0000313" key="2">
    <source>
        <dbReference type="Proteomes" id="UP000241118"/>
    </source>
</evidence>
<dbReference type="EMBL" id="PYAX01000015">
    <property type="protein sequence ID" value="PSL52143.1"/>
    <property type="molecule type" value="Genomic_DNA"/>
</dbReference>
<protein>
    <submittedName>
        <fullName evidence="1">Uncharacterized protein</fullName>
    </submittedName>
</protein>
<evidence type="ECO:0000313" key="1">
    <source>
        <dbReference type="EMBL" id="PSL52143.1"/>
    </source>
</evidence>
<gene>
    <name evidence="1" type="ORF">B0I31_11595</name>
</gene>
<reference evidence="1 2" key="1">
    <citation type="submission" date="2018-03" db="EMBL/GenBank/DDBJ databases">
        <title>Genomic Encyclopedia of Type Strains, Phase III (KMG-III): the genomes of soil and plant-associated and newly described type strains.</title>
        <authorList>
            <person name="Whitman W."/>
        </authorList>
    </citation>
    <scope>NUCLEOTIDE SEQUENCE [LARGE SCALE GENOMIC DNA]</scope>
    <source>
        <strain evidence="1 2">CGMCC 4.7097</strain>
    </source>
</reference>
<keyword evidence="2" id="KW-1185">Reference proteome</keyword>
<dbReference type="RefSeq" id="WP_146174042.1">
    <property type="nucleotide sequence ID" value="NZ_PYAX01000015.1"/>
</dbReference>
<comment type="caution">
    <text evidence="1">The sequence shown here is derived from an EMBL/GenBank/DDBJ whole genome shotgun (WGS) entry which is preliminary data.</text>
</comment>
<accession>A0A2P8I139</accession>
<dbReference type="Proteomes" id="UP000241118">
    <property type="component" value="Unassembled WGS sequence"/>
</dbReference>
<name>A0A2P8I139_SACCR</name>
<sequence>MTGDDTRDIEPPAGSWTPHPPEALYLGYDLENLLCAYCEATITLSRGFPPAVVNQIRRLGHWAVSRLQALGVTPALVRRFERRLDDLPSREQFQRLTSDQWSATIQDVPGEIEELFDKVRTAMGTDGLRYFSFGILLCRLQICSGIMRTLTEMPVPAAVATYPLRLTYHRELVRLVAVLAQRVEDDTNWPRDPQQADLDRAYDEFIDYVPRWIAAGAPIAEEFHQQVARLAEVSGIRRTGTAEQQTTWTSYPDLVAEEQVTPLPVPHTPEDRSRLESDFAAIPPSPGPSDAEHRRDELQRLLRSCRRTLGPVHDLTLRVQTALASTYLPTGQGDVAAGMLRDIVNTVVTHYADLHATRYVLVDHVCHWLGHTDPVAAGEIRELVLGRITSLDNEDEVPPSLREVWALLRRPEG</sequence>
<proteinExistence type="predicted"/>